<evidence type="ECO:0000313" key="3">
    <source>
        <dbReference type="Proteomes" id="UP000249065"/>
    </source>
</evidence>
<dbReference type="EMBL" id="QLIX01000010">
    <property type="protein sequence ID" value="RAI58270.1"/>
    <property type="molecule type" value="Genomic_DNA"/>
</dbReference>
<reference evidence="3" key="1">
    <citation type="submission" date="2018-06" db="EMBL/GenBank/DDBJ databases">
        <authorList>
            <person name="Khan S.A."/>
        </authorList>
    </citation>
    <scope>NUCLEOTIDE SEQUENCE [LARGE SCALE GENOMIC DNA]</scope>
    <source>
        <strain evidence="3">DB-1506</strain>
    </source>
</reference>
<accession>A0A327M5R4</accession>
<name>A0A327M5R4_9PROT</name>
<comment type="caution">
    <text evidence="2">The sequence shown here is derived from an EMBL/GenBank/DDBJ whole genome shotgun (WGS) entry which is preliminary data.</text>
</comment>
<feature type="signal peptide" evidence="1">
    <location>
        <begin position="1"/>
        <end position="18"/>
    </location>
</feature>
<sequence>MRRALLLLALLLPGLARGAGFDEFQVFDGRIGEPGGVDLNLHLNAGRRGILDGEGAPRNGALFTAEIGYVTAPWHEVALYLPVAKEFSGEVFGGGVKLRNSFVMPGAGDRPLALGFDLELRSQPIRFSATNWAVTLRPIIDLRRGPWQLILNPAVEVPLGREGPVFAPAIRGVRQVAERVWLGLEHYMDFGRIDHPAAAHGQAHQLFVTTDMRLGETIGLHLGLGHGLTHASDRWAGKIILSFDL</sequence>
<dbReference type="OrthoDB" id="5948508at2"/>
<evidence type="ECO:0008006" key="4">
    <source>
        <dbReference type="Google" id="ProtNLM"/>
    </source>
</evidence>
<keyword evidence="1" id="KW-0732">Signal</keyword>
<evidence type="ECO:0000313" key="2">
    <source>
        <dbReference type="EMBL" id="RAI58270.1"/>
    </source>
</evidence>
<feature type="chain" id="PRO_5016374300" description="Transporter" evidence="1">
    <location>
        <begin position="19"/>
        <end position="245"/>
    </location>
</feature>
<organism evidence="2 3">
    <name type="scientific">Roseicella frigidaeris</name>
    <dbReference type="NCBI Taxonomy" id="2230885"/>
    <lineage>
        <taxon>Bacteria</taxon>
        <taxon>Pseudomonadati</taxon>
        <taxon>Pseudomonadota</taxon>
        <taxon>Alphaproteobacteria</taxon>
        <taxon>Acetobacterales</taxon>
        <taxon>Roseomonadaceae</taxon>
        <taxon>Roseicella</taxon>
    </lineage>
</organism>
<proteinExistence type="predicted"/>
<dbReference type="RefSeq" id="WP_111470611.1">
    <property type="nucleotide sequence ID" value="NZ_QLIX01000010.1"/>
</dbReference>
<protein>
    <recommendedName>
        <fullName evidence="4">Transporter</fullName>
    </recommendedName>
</protein>
<dbReference type="Proteomes" id="UP000249065">
    <property type="component" value="Unassembled WGS sequence"/>
</dbReference>
<keyword evidence="3" id="KW-1185">Reference proteome</keyword>
<evidence type="ECO:0000256" key="1">
    <source>
        <dbReference type="SAM" id="SignalP"/>
    </source>
</evidence>
<dbReference type="AlphaFoldDB" id="A0A327M5R4"/>
<gene>
    <name evidence="2" type="ORF">DOO78_14745</name>
</gene>